<dbReference type="CDD" id="cd06170">
    <property type="entry name" value="LuxR_C_like"/>
    <property type="match status" value="1"/>
</dbReference>
<name>K6VBI9_9ACTN</name>
<evidence type="ECO:0000259" key="3">
    <source>
        <dbReference type="PROSITE" id="PS50043"/>
    </source>
</evidence>
<dbReference type="GO" id="GO:0006355">
    <property type="term" value="P:regulation of DNA-templated transcription"/>
    <property type="evidence" value="ECO:0007669"/>
    <property type="project" value="InterPro"/>
</dbReference>
<dbReference type="InterPro" id="IPR011990">
    <property type="entry name" value="TPR-like_helical_dom_sf"/>
</dbReference>
<dbReference type="GO" id="GO:0003677">
    <property type="term" value="F:DNA binding"/>
    <property type="evidence" value="ECO:0007669"/>
    <property type="project" value="InterPro"/>
</dbReference>
<dbReference type="Gene3D" id="1.25.40.10">
    <property type="entry name" value="Tetratricopeptide repeat domain"/>
    <property type="match status" value="1"/>
</dbReference>
<dbReference type="PANTHER" id="PTHR16305:SF28">
    <property type="entry name" value="GUANYLATE CYCLASE DOMAIN-CONTAINING PROTEIN"/>
    <property type="match status" value="1"/>
</dbReference>
<dbReference type="InterPro" id="IPR003593">
    <property type="entry name" value="AAA+_ATPase"/>
</dbReference>
<protein>
    <submittedName>
        <fullName evidence="4">Putative LuxR family transcriptional regulator</fullName>
    </submittedName>
</protein>
<proteinExistence type="predicted"/>
<keyword evidence="2" id="KW-0067">ATP-binding</keyword>
<evidence type="ECO:0000256" key="1">
    <source>
        <dbReference type="ARBA" id="ARBA00022741"/>
    </source>
</evidence>
<dbReference type="EMBL" id="BAHC01000232">
    <property type="protein sequence ID" value="GAB93588.1"/>
    <property type="molecule type" value="Genomic_DNA"/>
</dbReference>
<dbReference type="Gene3D" id="3.40.50.300">
    <property type="entry name" value="P-loop containing nucleotide triphosphate hydrolases"/>
    <property type="match status" value="1"/>
</dbReference>
<comment type="caution">
    <text evidence="4">The sequence shown here is derived from an EMBL/GenBank/DDBJ whole genome shotgun (WGS) entry which is preliminary data.</text>
</comment>
<dbReference type="Pfam" id="PF00196">
    <property type="entry name" value="GerE"/>
    <property type="match status" value="1"/>
</dbReference>
<dbReference type="InterPro" id="IPR016032">
    <property type="entry name" value="Sig_transdc_resp-reg_C-effctor"/>
</dbReference>
<evidence type="ECO:0000313" key="4">
    <source>
        <dbReference type="EMBL" id="GAB93588.1"/>
    </source>
</evidence>
<dbReference type="InterPro" id="IPR041664">
    <property type="entry name" value="AAA_16"/>
</dbReference>
<dbReference type="InterPro" id="IPR036388">
    <property type="entry name" value="WH-like_DNA-bd_sf"/>
</dbReference>
<dbReference type="InterPro" id="IPR027417">
    <property type="entry name" value="P-loop_NTPase"/>
</dbReference>
<evidence type="ECO:0000256" key="2">
    <source>
        <dbReference type="ARBA" id="ARBA00022840"/>
    </source>
</evidence>
<dbReference type="SUPFAM" id="SSF46894">
    <property type="entry name" value="C-terminal effector domain of the bipartite response regulators"/>
    <property type="match status" value="1"/>
</dbReference>
<organism evidence="4 5">
    <name type="scientific">Gordonia rhizosphera NBRC 16068</name>
    <dbReference type="NCBI Taxonomy" id="1108045"/>
    <lineage>
        <taxon>Bacteria</taxon>
        <taxon>Bacillati</taxon>
        <taxon>Actinomycetota</taxon>
        <taxon>Actinomycetes</taxon>
        <taxon>Mycobacteriales</taxon>
        <taxon>Gordoniaceae</taxon>
        <taxon>Gordonia</taxon>
    </lineage>
</organism>
<reference evidence="4 5" key="1">
    <citation type="submission" date="2012-08" db="EMBL/GenBank/DDBJ databases">
        <title>Whole genome shotgun sequence of Gordonia rhizosphera NBRC 16068.</title>
        <authorList>
            <person name="Takarada H."/>
            <person name="Isaki S."/>
            <person name="Hosoyama A."/>
            <person name="Tsuchikane K."/>
            <person name="Katsumata H."/>
            <person name="Baba S."/>
            <person name="Ohji S."/>
            <person name="Yamazaki S."/>
            <person name="Fujita N."/>
        </authorList>
    </citation>
    <scope>NUCLEOTIDE SEQUENCE [LARGE SCALE GENOMIC DNA]</scope>
    <source>
        <strain evidence="4 5">NBRC 16068</strain>
    </source>
</reference>
<dbReference type="Pfam" id="PF13191">
    <property type="entry name" value="AAA_16"/>
    <property type="match status" value="1"/>
</dbReference>
<dbReference type="RefSeq" id="WP_006338956.1">
    <property type="nucleotide sequence ID" value="NZ_BAHC01000232.1"/>
</dbReference>
<dbReference type="GO" id="GO:0004016">
    <property type="term" value="F:adenylate cyclase activity"/>
    <property type="evidence" value="ECO:0007669"/>
    <property type="project" value="TreeGrafter"/>
</dbReference>
<dbReference type="PROSITE" id="PS00622">
    <property type="entry name" value="HTH_LUXR_1"/>
    <property type="match status" value="1"/>
</dbReference>
<gene>
    <name evidence="4" type="ORF">GORHZ_232_00070</name>
</gene>
<dbReference type="OrthoDB" id="3197423at2"/>
<dbReference type="eggNOG" id="COG2909">
    <property type="taxonomic scope" value="Bacteria"/>
</dbReference>
<dbReference type="PRINTS" id="PR00038">
    <property type="entry name" value="HTHLUXR"/>
</dbReference>
<sequence>MTAEWPLTGRDDELRLIRRTLLNGNRGVVLSGPSGVGKSRLAREVLGECRKAGCSVFGVTATSASSSIPLAVFSELLPADVEESRTPGAQLLSQCVAALVDRADGRRIVVAVDDAHLLDSVSAALVHHIVESGILTVLTVRSGEAAPDAVVDLWRSEMTDRHDLRGLDEASVASVLGEVLGAPVDEAAIADLMSRSRGNMMFLRELVSGAIAEGILRDDGGIWRLVGDLHPSDRLAELVESRLTGLARDERDLLEIIAIGEPLDPDEVSLLGDLNVAESLELNGLLKVSRQGSRWTIRISHPVYGDVLRTRVPALRARAIARTLAEAIDTSTSDHKDLLRLATWRFLSGDGDPELFHAAAIAARWRYDFALAEKFARAAIDWGGGPRSVVLAAQLAALQGRTAQANDDLARLAASTEDPLAAAEIELIRLDNIIIYTGAIVDGLAIAESAESSLPASDVRDEISARKVALVLAVSGPGRAVQVATPLLDSTHGSAYVWASMPASYALARNGQIDRAIDVARRGRQAHHHLRTPTDWYPWMHSFYEAEALAHAGRFVEADSLADAQYTAALTDRSVEAQAMFSWHRAKSVLDRGHVDDALRNNQIALSIYRQLGRPQFVDFCLIYHALALALAGRPDEADAAMHAREHLDVDDSYFMGIDSMLTCAWIAVARSAFRDARDELIRAAEVGEQIGDLVGSMSALHSLARIGYAGDAVSPAASLSDRLDGALAHARMRHIRALSERNPTELDAVSAEFEQMGALLLATESAADAAAAWKRGGDLRRKAAADRQVGRLHDRCPLAHTPAIGTAEVRAVLTPAELEAAQLASAGQSNRMIAETLVVSVRTVENRLQHAYTKLGVHGRAELAAALAATPTDAAQTAERASS</sequence>
<dbReference type="InterPro" id="IPR000792">
    <property type="entry name" value="Tscrpt_reg_LuxR_C"/>
</dbReference>
<keyword evidence="1" id="KW-0547">Nucleotide-binding</keyword>
<dbReference type="SMART" id="SM00382">
    <property type="entry name" value="AAA"/>
    <property type="match status" value="1"/>
</dbReference>
<dbReference type="SMART" id="SM00421">
    <property type="entry name" value="HTH_LUXR"/>
    <property type="match status" value="1"/>
</dbReference>
<dbReference type="STRING" id="1108045.GORHZ_232_00070"/>
<dbReference type="AlphaFoldDB" id="K6VBI9"/>
<evidence type="ECO:0000313" key="5">
    <source>
        <dbReference type="Proteomes" id="UP000008363"/>
    </source>
</evidence>
<dbReference type="GO" id="GO:0005524">
    <property type="term" value="F:ATP binding"/>
    <property type="evidence" value="ECO:0007669"/>
    <property type="project" value="UniProtKB-KW"/>
</dbReference>
<feature type="domain" description="HTH luxR-type" evidence="3">
    <location>
        <begin position="807"/>
        <end position="872"/>
    </location>
</feature>
<dbReference type="Proteomes" id="UP000008363">
    <property type="component" value="Unassembled WGS sequence"/>
</dbReference>
<dbReference type="SUPFAM" id="SSF52540">
    <property type="entry name" value="P-loop containing nucleoside triphosphate hydrolases"/>
    <property type="match status" value="1"/>
</dbReference>
<dbReference type="GO" id="GO:0005737">
    <property type="term" value="C:cytoplasm"/>
    <property type="evidence" value="ECO:0007669"/>
    <property type="project" value="TreeGrafter"/>
</dbReference>
<dbReference type="PROSITE" id="PS50043">
    <property type="entry name" value="HTH_LUXR_2"/>
    <property type="match status" value="1"/>
</dbReference>
<accession>K6VBI9</accession>
<dbReference type="Gene3D" id="1.10.10.10">
    <property type="entry name" value="Winged helix-like DNA-binding domain superfamily/Winged helix DNA-binding domain"/>
    <property type="match status" value="1"/>
</dbReference>
<keyword evidence="5" id="KW-1185">Reference proteome</keyword>
<dbReference type="PANTHER" id="PTHR16305">
    <property type="entry name" value="TESTICULAR SOLUBLE ADENYLYL CYCLASE"/>
    <property type="match status" value="1"/>
</dbReference>